<feature type="compositionally biased region" description="Basic and acidic residues" evidence="3">
    <location>
        <begin position="163"/>
        <end position="180"/>
    </location>
</feature>
<dbReference type="VEuPathDB" id="FungiDB:PV09_07203"/>
<evidence type="ECO:0000256" key="3">
    <source>
        <dbReference type="SAM" id="MobiDB-lite"/>
    </source>
</evidence>
<evidence type="ECO:0000259" key="4">
    <source>
        <dbReference type="Pfam" id="PF00730"/>
    </source>
</evidence>
<dbReference type="Proteomes" id="UP000053259">
    <property type="component" value="Unassembled WGS sequence"/>
</dbReference>
<dbReference type="RefSeq" id="XP_016211314.1">
    <property type="nucleotide sequence ID" value="XM_016360942.1"/>
</dbReference>
<evidence type="ECO:0000313" key="5">
    <source>
        <dbReference type="EMBL" id="KIW01445.1"/>
    </source>
</evidence>
<evidence type="ECO:0000256" key="1">
    <source>
        <dbReference type="ARBA" id="ARBA00004123"/>
    </source>
</evidence>
<dbReference type="GO" id="GO:0003824">
    <property type="term" value="F:catalytic activity"/>
    <property type="evidence" value="ECO:0007669"/>
    <property type="project" value="InterPro"/>
</dbReference>
<dbReference type="GO" id="GO:0006285">
    <property type="term" value="P:base-excision repair, AP site formation"/>
    <property type="evidence" value="ECO:0007669"/>
    <property type="project" value="UniProtKB-ARBA"/>
</dbReference>
<dbReference type="PANTHER" id="PTHR15074:SF0">
    <property type="entry name" value="METHYL-CPG-BINDING DOMAIN PROTEIN 4-LIKE PROTEIN"/>
    <property type="match status" value="1"/>
</dbReference>
<dbReference type="HOGENOM" id="CLU_053907_1_1_1"/>
<accession>A0A0D2A4Q2</accession>
<dbReference type="InterPro" id="IPR011257">
    <property type="entry name" value="DNA_glycosylase"/>
</dbReference>
<dbReference type="InterPro" id="IPR003265">
    <property type="entry name" value="HhH-GPD_domain"/>
</dbReference>
<dbReference type="Pfam" id="PF00730">
    <property type="entry name" value="HhH-GPD"/>
    <property type="match status" value="1"/>
</dbReference>
<feature type="domain" description="HhH-GPD" evidence="4">
    <location>
        <begin position="3"/>
        <end position="66"/>
    </location>
</feature>
<dbReference type="GO" id="GO:0005634">
    <property type="term" value="C:nucleus"/>
    <property type="evidence" value="ECO:0007669"/>
    <property type="project" value="UniProtKB-SubCell"/>
</dbReference>
<keyword evidence="2" id="KW-0539">Nucleus</keyword>
<proteinExistence type="predicted"/>
<dbReference type="Gene3D" id="1.10.340.30">
    <property type="entry name" value="Hypothetical protein, domain 2"/>
    <property type="match status" value="1"/>
</dbReference>
<dbReference type="STRING" id="253628.A0A0D2A4Q2"/>
<reference evidence="5 6" key="1">
    <citation type="submission" date="2015-01" db="EMBL/GenBank/DDBJ databases">
        <title>The Genome Sequence of Ochroconis gallopava CBS43764.</title>
        <authorList>
            <consortium name="The Broad Institute Genomics Platform"/>
            <person name="Cuomo C."/>
            <person name="de Hoog S."/>
            <person name="Gorbushina A."/>
            <person name="Stielow B."/>
            <person name="Teixiera M."/>
            <person name="Abouelleil A."/>
            <person name="Chapman S.B."/>
            <person name="Priest M."/>
            <person name="Young S.K."/>
            <person name="Wortman J."/>
            <person name="Nusbaum C."/>
            <person name="Birren B."/>
        </authorList>
    </citation>
    <scope>NUCLEOTIDE SEQUENCE [LARGE SCALE GENOMIC DNA]</scope>
    <source>
        <strain evidence="5 6">CBS 43764</strain>
    </source>
</reference>
<evidence type="ECO:0000313" key="6">
    <source>
        <dbReference type="Proteomes" id="UP000053259"/>
    </source>
</evidence>
<dbReference type="PANTHER" id="PTHR15074">
    <property type="entry name" value="METHYL-CPG-BINDING PROTEIN"/>
    <property type="match status" value="1"/>
</dbReference>
<dbReference type="GeneID" id="27315176"/>
<feature type="region of interest" description="Disordered" evidence="3">
    <location>
        <begin position="163"/>
        <end position="191"/>
    </location>
</feature>
<name>A0A0D2A4Q2_9PEZI</name>
<comment type="subcellular location">
    <subcellularLocation>
        <location evidence="1">Nucleus</location>
    </subcellularLocation>
</comment>
<organism evidence="5 6">
    <name type="scientific">Verruconis gallopava</name>
    <dbReference type="NCBI Taxonomy" id="253628"/>
    <lineage>
        <taxon>Eukaryota</taxon>
        <taxon>Fungi</taxon>
        <taxon>Dikarya</taxon>
        <taxon>Ascomycota</taxon>
        <taxon>Pezizomycotina</taxon>
        <taxon>Dothideomycetes</taxon>
        <taxon>Pleosporomycetidae</taxon>
        <taxon>Venturiales</taxon>
        <taxon>Sympoventuriaceae</taxon>
        <taxon>Verruconis</taxon>
    </lineage>
</organism>
<dbReference type="AlphaFoldDB" id="A0A0D2A4Q2"/>
<sequence length="191" mass="21644">MAIPLFRKLIDIYPDFETLATADVSQVAELMRPLGLQNQRATTLINLALIWAQNPPLKGRRICTPNYPTHSASRDIKSGEILADDDPREGAFEIGHIAGLGAYAFDSWRIFCRDQLRGLADSWNGEGTSGTFEPEWKRVLPKDKELKAFLRWMWLKEGWKWDPESGEKEVASEELMRKGQEGGLSSDDYDS</sequence>
<protein>
    <recommendedName>
        <fullName evidence="4">HhH-GPD domain-containing protein</fullName>
    </recommendedName>
</protein>
<keyword evidence="6" id="KW-1185">Reference proteome</keyword>
<dbReference type="SUPFAM" id="SSF48150">
    <property type="entry name" value="DNA-glycosylase"/>
    <property type="match status" value="1"/>
</dbReference>
<gene>
    <name evidence="5" type="ORF">PV09_07203</name>
</gene>
<dbReference type="OrthoDB" id="10265068at2759"/>
<dbReference type="GO" id="GO:0003677">
    <property type="term" value="F:DNA binding"/>
    <property type="evidence" value="ECO:0007669"/>
    <property type="project" value="InterPro"/>
</dbReference>
<dbReference type="InterPro" id="IPR045138">
    <property type="entry name" value="MeCP2/MBD4"/>
</dbReference>
<evidence type="ECO:0000256" key="2">
    <source>
        <dbReference type="ARBA" id="ARBA00023242"/>
    </source>
</evidence>
<dbReference type="InParanoid" id="A0A0D2A4Q2"/>
<dbReference type="EMBL" id="KN847555">
    <property type="protein sequence ID" value="KIW01445.1"/>
    <property type="molecule type" value="Genomic_DNA"/>
</dbReference>